<evidence type="ECO:0000313" key="1">
    <source>
        <dbReference type="EMBL" id="GFF14337.1"/>
    </source>
</evidence>
<name>A0A5M3YRJ9_ASPTE</name>
<keyword evidence="2" id="KW-1185">Reference proteome</keyword>
<accession>A0A5M3YRJ9</accession>
<dbReference type="Pfam" id="PF13622">
    <property type="entry name" value="4HBT_3"/>
    <property type="match status" value="1"/>
</dbReference>
<dbReference type="SUPFAM" id="SSF55729">
    <property type="entry name" value="Acyl-CoA N-acyltransferases (Nat)"/>
    <property type="match status" value="1"/>
</dbReference>
<protein>
    <submittedName>
        <fullName evidence="1">Acyl-CoA thioesterase</fullName>
    </submittedName>
</protein>
<evidence type="ECO:0000313" key="2">
    <source>
        <dbReference type="Proteomes" id="UP000452235"/>
    </source>
</evidence>
<dbReference type="VEuPathDB" id="FungiDB:ATEG_00404"/>
<dbReference type="InterPro" id="IPR042171">
    <property type="entry name" value="Acyl-CoA_hotdog"/>
</dbReference>
<organism evidence="1 2">
    <name type="scientific">Aspergillus terreus</name>
    <dbReference type="NCBI Taxonomy" id="33178"/>
    <lineage>
        <taxon>Eukaryota</taxon>
        <taxon>Fungi</taxon>
        <taxon>Dikarya</taxon>
        <taxon>Ascomycota</taxon>
        <taxon>Pezizomycotina</taxon>
        <taxon>Eurotiomycetes</taxon>
        <taxon>Eurotiomycetidae</taxon>
        <taxon>Eurotiales</taxon>
        <taxon>Aspergillaceae</taxon>
        <taxon>Aspergillus</taxon>
        <taxon>Aspergillus subgen. Circumdati</taxon>
    </lineage>
</organism>
<dbReference type="InterPro" id="IPR029069">
    <property type="entry name" value="HotDog_dom_sf"/>
</dbReference>
<comment type="caution">
    <text evidence="1">The sequence shown here is derived from an EMBL/GenBank/DDBJ whole genome shotgun (WGS) entry which is preliminary data.</text>
</comment>
<dbReference type="OrthoDB" id="68328at2759"/>
<proteinExistence type="predicted"/>
<dbReference type="CDD" id="cd03445">
    <property type="entry name" value="Thioesterase_II_repeat2"/>
    <property type="match status" value="1"/>
</dbReference>
<dbReference type="SUPFAM" id="SSF54637">
    <property type="entry name" value="Thioesterase/thiol ester dehydrase-isomerase"/>
    <property type="match status" value="2"/>
</dbReference>
<dbReference type="PROSITE" id="PS51186">
    <property type="entry name" value="GNAT"/>
    <property type="match status" value="1"/>
</dbReference>
<dbReference type="InterPro" id="IPR052523">
    <property type="entry name" value="Trichothecene_AcTrans"/>
</dbReference>
<reference evidence="1 2" key="1">
    <citation type="submission" date="2020-01" db="EMBL/GenBank/DDBJ databases">
        <title>Aspergillus terreus IFO 6365 whole genome shotgun sequence.</title>
        <authorList>
            <person name="Kanamasa S."/>
            <person name="Takahashi H."/>
        </authorList>
    </citation>
    <scope>NUCLEOTIDE SEQUENCE [LARGE SCALE GENOMIC DNA]</scope>
    <source>
        <strain evidence="1 2">IFO 6365</strain>
    </source>
</reference>
<dbReference type="CDD" id="cd04301">
    <property type="entry name" value="NAT_SF"/>
    <property type="match status" value="1"/>
</dbReference>
<dbReference type="PANTHER" id="PTHR42791">
    <property type="entry name" value="GNAT FAMILY ACETYLTRANSFERASE"/>
    <property type="match status" value="1"/>
</dbReference>
<dbReference type="Pfam" id="PF13508">
    <property type="entry name" value="Acetyltransf_7"/>
    <property type="match status" value="1"/>
</dbReference>
<dbReference type="PANTHER" id="PTHR42791:SF4">
    <property type="entry name" value="ACETYLTRANSFERASE, GNAT FAMILY FAMILY (AFU_ORTHOLOGUE AFUA_4G09540)-RELATED"/>
    <property type="match status" value="1"/>
</dbReference>
<dbReference type="CDD" id="cd03444">
    <property type="entry name" value="Thioesterase_II_repeat1"/>
    <property type="match status" value="1"/>
</dbReference>
<dbReference type="InterPro" id="IPR049449">
    <property type="entry name" value="TesB_ACOT8-like_N"/>
</dbReference>
<dbReference type="InterPro" id="IPR016181">
    <property type="entry name" value="Acyl_CoA_acyltransferase"/>
</dbReference>
<dbReference type="Gene3D" id="2.40.160.210">
    <property type="entry name" value="Acyl-CoA thioesterase, double hotdog domain"/>
    <property type="match status" value="1"/>
</dbReference>
<dbReference type="AlphaFoldDB" id="A0A5M3YRJ9"/>
<gene>
    <name evidence="1" type="ORF">ATEIFO6365_0003040300</name>
</gene>
<dbReference type="EMBL" id="BLJY01000003">
    <property type="protein sequence ID" value="GFF14337.1"/>
    <property type="molecule type" value="Genomic_DNA"/>
</dbReference>
<dbReference type="Gene3D" id="3.40.630.30">
    <property type="match status" value="1"/>
</dbReference>
<dbReference type="InterPro" id="IPR000182">
    <property type="entry name" value="GNAT_dom"/>
</dbReference>
<dbReference type="GO" id="GO:0016747">
    <property type="term" value="F:acyltransferase activity, transferring groups other than amino-acyl groups"/>
    <property type="evidence" value="ECO:0007669"/>
    <property type="project" value="InterPro"/>
</dbReference>
<sequence>MSSKHNEPGFDSEALRPALSFADLMSLKQLDSPSNSTNPDEPEKIERFRSLAKPFPPGEGERAFGGHVYAQTAYAASKTVPKGFVIHGMTGTFILPGRLDVPYIYTVRHLRDGNAYCTRAVDVRQAGRICFSALCSFKRDEQQQSFGHQPAPVQERYKSVLAGTRPEDQPRSPSVDVDWWLDAVQQGSFTEREFPGLDVRKVDMKGFNLSADVKQNPTKYRQLTQYSLKGSPDSDPSVRGDELKRRDRSGEYDNLYACAHMYSSDKNSLLLIPRALGHTTWAAMASLSITVVFHEHGDALRMVDWDKTAAQGEEEPAKRWFIQEAWTPRSGENRVIHESWLWSPDGKMVATSYQDGDFSARLHHVDENEIIGLRCTQSAHIPDDIEGSQSHKTKHRPFAALKKPARRGSLCLHFHISSSSSSSYSHSIVMAIEVVPLTEADIPGAIEVIQQAFADDPYFKWVFDSSKRSGESAQFNKQRNHDSLAARCLWGINNALFYVAKETPPSTGGSSTSSRVLGVSCWLPPHPAGASESWYSWAQGWMLWFRQGLNNLRHWGRGGLNARRYWIWKERQQEAQGAIWDDPRGYYFCNIVAVSPDAQGRGIGRKLFEIVSDRADAEGVKCYLESSRNVPNVQIYEKMGYAMKREMECRDGEDVCMLYCMVREPKTKQ</sequence>
<dbReference type="Proteomes" id="UP000452235">
    <property type="component" value="Unassembled WGS sequence"/>
</dbReference>